<organism evidence="3 4">
    <name type="scientific">Kibdelosporangium aridum</name>
    <dbReference type="NCBI Taxonomy" id="2030"/>
    <lineage>
        <taxon>Bacteria</taxon>
        <taxon>Bacillati</taxon>
        <taxon>Actinomycetota</taxon>
        <taxon>Actinomycetes</taxon>
        <taxon>Pseudonocardiales</taxon>
        <taxon>Pseudonocardiaceae</taxon>
        <taxon>Kibdelosporangium</taxon>
    </lineage>
</organism>
<protein>
    <submittedName>
        <fullName evidence="3">YbaB/EbfC DNA-binding family protein</fullName>
    </submittedName>
</protein>
<reference evidence="3 4" key="1">
    <citation type="submission" date="2017-04" db="EMBL/GenBank/DDBJ databases">
        <authorList>
            <person name="Afonso C.L."/>
            <person name="Miller P.J."/>
            <person name="Scott M.A."/>
            <person name="Spackman E."/>
            <person name="Goraichik I."/>
            <person name="Dimitrov K.M."/>
            <person name="Suarez D.L."/>
            <person name="Swayne D.E."/>
        </authorList>
    </citation>
    <scope>NUCLEOTIDE SEQUENCE [LARGE SCALE GENOMIC DNA]</scope>
    <source>
        <strain evidence="3 4">DSM 43828</strain>
    </source>
</reference>
<gene>
    <name evidence="3" type="ORF">SAMN05661093_02620</name>
</gene>
<dbReference type="Gene3D" id="3.30.1310.10">
    <property type="entry name" value="Nucleoid-associated protein YbaB-like domain"/>
    <property type="match status" value="1"/>
</dbReference>
<evidence type="ECO:0000256" key="2">
    <source>
        <dbReference type="SAM" id="MobiDB-lite"/>
    </source>
</evidence>
<dbReference type="SUPFAM" id="SSF82607">
    <property type="entry name" value="YbaB-like"/>
    <property type="match status" value="1"/>
</dbReference>
<sequence length="175" mass="19861">MGAGALSEPDFDAERMAERNAELRRQVDQMMEEVRRRTDDLKEAQARMSALTGEAESNDGVIRARVDMTGNLTELSLTSRAYERTPEQLASEITRVIRKAAAGVRTEVQREASQFTPDEDMIDLPDLVPGAPSLRDLFRIDPPEDEEEETHSRSRPSEPVADDDYYGNQQMFRRD</sequence>
<dbReference type="AlphaFoldDB" id="A0A1W2CZ19"/>
<keyword evidence="1" id="KW-0175">Coiled coil</keyword>
<dbReference type="Pfam" id="PF02575">
    <property type="entry name" value="YbaB_DNA_bd"/>
    <property type="match status" value="1"/>
</dbReference>
<dbReference type="EMBL" id="FWXV01000002">
    <property type="protein sequence ID" value="SMC89968.1"/>
    <property type="molecule type" value="Genomic_DNA"/>
</dbReference>
<dbReference type="Proteomes" id="UP000192674">
    <property type="component" value="Unassembled WGS sequence"/>
</dbReference>
<keyword evidence="3" id="KW-0238">DNA-binding</keyword>
<evidence type="ECO:0000313" key="3">
    <source>
        <dbReference type="EMBL" id="SMC89968.1"/>
    </source>
</evidence>
<evidence type="ECO:0000256" key="1">
    <source>
        <dbReference type="SAM" id="Coils"/>
    </source>
</evidence>
<dbReference type="InterPro" id="IPR004401">
    <property type="entry name" value="YbaB/EbfC"/>
</dbReference>
<accession>A0A1W2CZ19</accession>
<evidence type="ECO:0000313" key="4">
    <source>
        <dbReference type="Proteomes" id="UP000192674"/>
    </source>
</evidence>
<proteinExistence type="predicted"/>
<name>A0A1W2CZ19_KIBAR</name>
<dbReference type="GO" id="GO:0003677">
    <property type="term" value="F:DNA binding"/>
    <property type="evidence" value="ECO:0007669"/>
    <property type="project" value="UniProtKB-KW"/>
</dbReference>
<dbReference type="RefSeq" id="WP_084426360.1">
    <property type="nucleotide sequence ID" value="NZ_FWXV01000002.1"/>
</dbReference>
<keyword evidence="4" id="KW-1185">Reference proteome</keyword>
<dbReference type="OrthoDB" id="3696434at2"/>
<feature type="coiled-coil region" evidence="1">
    <location>
        <begin position="13"/>
        <end position="47"/>
    </location>
</feature>
<dbReference type="InterPro" id="IPR036894">
    <property type="entry name" value="YbaB-like_sf"/>
</dbReference>
<feature type="region of interest" description="Disordered" evidence="2">
    <location>
        <begin position="120"/>
        <end position="175"/>
    </location>
</feature>